<accession>A0A067P3Y4</accession>
<dbReference type="HOGENOM" id="CLU_735912_0_0_1"/>
<dbReference type="InParanoid" id="A0A067P3Y4"/>
<sequence>MSPTPTTSTPQNYFFDDIVALILESDDHWWPRDLCRLARVSRAWLHLAQRRLYSHPSLYSFKGCRQLSQTLQCTPCLRALVRGLELSPYPSKTTTSEDLSALRYLLSLPGLQKLSFGGELAYEAGRFFRLLSSSESVTELNVDGTLLADKLNFPASLEWDDFIAMRFPKLQTLRLSHLELDVLDASPPPFRLRKLVLDNVHVVGESIIPLLDSSTPLHLSIRMSADWDWAPDEIHSVLEHCTLESFRLEARGITSQWQGFFDENLPPCPSLQTLIIDDVYLDVDNLMSISEQCPRLQTLGIFGRVVRVSAGQWTDLISSGALPRLLSLGLPSYTYQPPVVPWTDANASQIREACESRGVAITSGISSFLCPILLR</sequence>
<dbReference type="InterPro" id="IPR032675">
    <property type="entry name" value="LRR_dom_sf"/>
</dbReference>
<organism evidence="1 2">
    <name type="scientific">Pleurotus ostreatus (strain PC15)</name>
    <name type="common">Oyster mushroom</name>
    <dbReference type="NCBI Taxonomy" id="1137138"/>
    <lineage>
        <taxon>Eukaryota</taxon>
        <taxon>Fungi</taxon>
        <taxon>Dikarya</taxon>
        <taxon>Basidiomycota</taxon>
        <taxon>Agaricomycotina</taxon>
        <taxon>Agaricomycetes</taxon>
        <taxon>Agaricomycetidae</taxon>
        <taxon>Agaricales</taxon>
        <taxon>Pleurotineae</taxon>
        <taxon>Pleurotaceae</taxon>
        <taxon>Pleurotus</taxon>
    </lineage>
</organism>
<name>A0A067P3Y4_PLEO1</name>
<dbReference type="SUPFAM" id="SSF52047">
    <property type="entry name" value="RNI-like"/>
    <property type="match status" value="1"/>
</dbReference>
<evidence type="ECO:0000313" key="2">
    <source>
        <dbReference type="Proteomes" id="UP000027073"/>
    </source>
</evidence>
<dbReference type="Gene3D" id="3.80.10.10">
    <property type="entry name" value="Ribonuclease Inhibitor"/>
    <property type="match status" value="1"/>
</dbReference>
<protein>
    <recommendedName>
        <fullName evidence="3">F-box domain-containing protein</fullName>
    </recommendedName>
</protein>
<dbReference type="OrthoDB" id="3251638at2759"/>
<proteinExistence type="predicted"/>
<dbReference type="EMBL" id="KL198006">
    <property type="protein sequence ID" value="KDQ30596.1"/>
    <property type="molecule type" value="Genomic_DNA"/>
</dbReference>
<evidence type="ECO:0000313" key="1">
    <source>
        <dbReference type="EMBL" id="KDQ30596.1"/>
    </source>
</evidence>
<reference evidence="2" key="1">
    <citation type="journal article" date="2014" name="Proc. Natl. Acad. Sci. U.S.A.">
        <title>Extensive sampling of basidiomycete genomes demonstrates inadequacy of the white-rot/brown-rot paradigm for wood decay fungi.</title>
        <authorList>
            <person name="Riley R."/>
            <person name="Salamov A.A."/>
            <person name="Brown D.W."/>
            <person name="Nagy L.G."/>
            <person name="Floudas D."/>
            <person name="Held B.W."/>
            <person name="Levasseur A."/>
            <person name="Lombard V."/>
            <person name="Morin E."/>
            <person name="Otillar R."/>
            <person name="Lindquist E.A."/>
            <person name="Sun H."/>
            <person name="LaButti K.M."/>
            <person name="Schmutz J."/>
            <person name="Jabbour D."/>
            <person name="Luo H."/>
            <person name="Baker S.E."/>
            <person name="Pisabarro A.G."/>
            <person name="Walton J.D."/>
            <person name="Blanchette R.A."/>
            <person name="Henrissat B."/>
            <person name="Martin F."/>
            <person name="Cullen D."/>
            <person name="Hibbett D.S."/>
            <person name="Grigoriev I.V."/>
        </authorList>
    </citation>
    <scope>NUCLEOTIDE SEQUENCE [LARGE SCALE GENOMIC DNA]</scope>
    <source>
        <strain evidence="2">PC15</strain>
    </source>
</reference>
<dbReference type="VEuPathDB" id="FungiDB:PLEOSDRAFT_24287"/>
<dbReference type="AlphaFoldDB" id="A0A067P3Y4"/>
<dbReference type="Proteomes" id="UP000027073">
    <property type="component" value="Unassembled WGS sequence"/>
</dbReference>
<gene>
    <name evidence="1" type="ORF">PLEOSDRAFT_24287</name>
</gene>
<evidence type="ECO:0008006" key="3">
    <source>
        <dbReference type="Google" id="ProtNLM"/>
    </source>
</evidence>